<evidence type="ECO:0000313" key="3">
    <source>
        <dbReference type="EMBL" id="RCX17864.1"/>
    </source>
</evidence>
<keyword evidence="4" id="KW-1185">Reference proteome</keyword>
<gene>
    <name evidence="3" type="ORF">DFR58_10630</name>
</gene>
<reference evidence="3 4" key="1">
    <citation type="submission" date="2018-07" db="EMBL/GenBank/DDBJ databases">
        <title>Genomic Encyclopedia of Type Strains, Phase IV (KMG-IV): sequencing the most valuable type-strain genomes for metagenomic binning, comparative biology and taxonomic classification.</title>
        <authorList>
            <person name="Goeker M."/>
        </authorList>
    </citation>
    <scope>NUCLEOTIDE SEQUENCE [LARGE SCALE GENOMIC DNA]</scope>
    <source>
        <strain evidence="3 4">DSM 27016</strain>
    </source>
</reference>
<evidence type="ECO:0000256" key="1">
    <source>
        <dbReference type="SAM" id="Coils"/>
    </source>
</evidence>
<feature type="coiled-coil region" evidence="1">
    <location>
        <begin position="46"/>
        <end position="73"/>
    </location>
</feature>
<protein>
    <submittedName>
        <fullName evidence="3">SH3 domain-containing protein</fullName>
    </submittedName>
</protein>
<evidence type="ECO:0000259" key="2">
    <source>
        <dbReference type="PROSITE" id="PS51781"/>
    </source>
</evidence>
<evidence type="ECO:0000313" key="4">
    <source>
        <dbReference type="Proteomes" id="UP000253034"/>
    </source>
</evidence>
<dbReference type="PANTHER" id="PTHR34408">
    <property type="entry name" value="FAMILY PROTEIN, PUTATIVE-RELATED"/>
    <property type="match status" value="1"/>
</dbReference>
<comment type="caution">
    <text evidence="3">The sequence shown here is derived from an EMBL/GenBank/DDBJ whole genome shotgun (WGS) entry which is preliminary data.</text>
</comment>
<organism evidence="3 4">
    <name type="scientific">Anaerobacterium chartisolvens</name>
    <dbReference type="NCBI Taxonomy" id="1297424"/>
    <lineage>
        <taxon>Bacteria</taxon>
        <taxon>Bacillati</taxon>
        <taxon>Bacillota</taxon>
        <taxon>Clostridia</taxon>
        <taxon>Eubacteriales</taxon>
        <taxon>Oscillospiraceae</taxon>
        <taxon>Anaerobacterium</taxon>
    </lineage>
</organism>
<dbReference type="OrthoDB" id="2381664at2"/>
<dbReference type="Gene3D" id="2.30.30.40">
    <property type="entry name" value="SH3 Domains"/>
    <property type="match status" value="1"/>
</dbReference>
<dbReference type="EMBL" id="QPJT01000006">
    <property type="protein sequence ID" value="RCX17864.1"/>
    <property type="molecule type" value="Genomic_DNA"/>
</dbReference>
<dbReference type="AlphaFoldDB" id="A0A369BDW8"/>
<dbReference type="PANTHER" id="PTHR34408:SF1">
    <property type="entry name" value="GLYCOSYL HYDROLASE FAMILY 19 DOMAIN-CONTAINING PROTEIN HI_1415"/>
    <property type="match status" value="1"/>
</dbReference>
<dbReference type="Proteomes" id="UP000253034">
    <property type="component" value="Unassembled WGS sequence"/>
</dbReference>
<keyword evidence="1" id="KW-0175">Coiled coil</keyword>
<accession>A0A369BDW8</accession>
<dbReference type="InterPro" id="IPR052354">
    <property type="entry name" value="Cell_Wall_Dynamics_Protein"/>
</dbReference>
<dbReference type="PROSITE" id="PS51781">
    <property type="entry name" value="SH3B"/>
    <property type="match status" value="1"/>
</dbReference>
<proteinExistence type="predicted"/>
<sequence>MKLPRHMILIFPLTLLLIVSIGFNIILAASDGAAEPGSDQDPLVSKSYVDASIEQYKKKVEELKKQVEELKSGGAGTAAQGFESVSIDAGKIVYTGAGTEIVMRSGKAVSVKGQNGGLCDTTSAKDLDNGQALEYNHLVISARDDGRGFKVTGQCWVLIRGGYKVEDAPVEKVEKPVETVTQKGIVNASSLNIRAEKSTSAQIVGSLVKGDSVTVLSKSGEWYNIKTANGVSGWVMGKYITMQQQ</sequence>
<dbReference type="InterPro" id="IPR003646">
    <property type="entry name" value="SH3-like_bac-type"/>
</dbReference>
<feature type="domain" description="SH3b" evidence="2">
    <location>
        <begin position="181"/>
        <end position="244"/>
    </location>
</feature>
<dbReference type="Pfam" id="PF08239">
    <property type="entry name" value="SH3_3"/>
    <property type="match status" value="1"/>
</dbReference>
<name>A0A369BDW8_9FIRM</name>
<dbReference type="SMART" id="SM00287">
    <property type="entry name" value="SH3b"/>
    <property type="match status" value="1"/>
</dbReference>
<dbReference type="RefSeq" id="WP_114297015.1">
    <property type="nucleotide sequence ID" value="NZ_QPJT01000006.1"/>
</dbReference>